<organism evidence="1 2">
    <name type="scientific">Planotetraspora silvatica</name>
    <dbReference type="NCBI Taxonomy" id="234614"/>
    <lineage>
        <taxon>Bacteria</taxon>
        <taxon>Bacillati</taxon>
        <taxon>Actinomycetota</taxon>
        <taxon>Actinomycetes</taxon>
        <taxon>Streptosporangiales</taxon>
        <taxon>Streptosporangiaceae</taxon>
        <taxon>Planotetraspora</taxon>
    </lineage>
</organism>
<reference evidence="1" key="1">
    <citation type="submission" date="2021-01" db="EMBL/GenBank/DDBJ databases">
        <title>Whole genome shotgun sequence of Planotetraspora silvatica NBRC 100141.</title>
        <authorList>
            <person name="Komaki H."/>
            <person name="Tamura T."/>
        </authorList>
    </citation>
    <scope>NUCLEOTIDE SEQUENCE</scope>
    <source>
        <strain evidence="1">NBRC 100141</strain>
    </source>
</reference>
<dbReference type="EMBL" id="BOOQ01000002">
    <property type="protein sequence ID" value="GII44028.1"/>
    <property type="molecule type" value="Genomic_DNA"/>
</dbReference>
<evidence type="ECO:0000313" key="1">
    <source>
        <dbReference type="EMBL" id="GII44028.1"/>
    </source>
</evidence>
<evidence type="ECO:0000313" key="2">
    <source>
        <dbReference type="Proteomes" id="UP000644610"/>
    </source>
</evidence>
<dbReference type="Proteomes" id="UP000644610">
    <property type="component" value="Unassembled WGS sequence"/>
</dbReference>
<dbReference type="RefSeq" id="WP_203971209.1">
    <property type="nucleotide sequence ID" value="NZ_BAAAKY010000005.1"/>
</dbReference>
<accession>A0A8J3XPJ6</accession>
<comment type="caution">
    <text evidence="1">The sequence shown here is derived from an EMBL/GenBank/DDBJ whole genome shotgun (WGS) entry which is preliminary data.</text>
</comment>
<name>A0A8J3XPJ6_9ACTN</name>
<protein>
    <submittedName>
        <fullName evidence="1">Uncharacterized protein</fullName>
    </submittedName>
</protein>
<gene>
    <name evidence="1" type="ORF">Psi02_04520</name>
</gene>
<sequence>MELPILCARCGTHFQSGTDIPSTSSLFEFDPHKMPLGGIPRAGDPCPICGFMNGSEAIRDTLAIIYTVRAAALRREETARLAAEIDALRESQAGMEEAVAALTDREPKVSGLRRVVPRGQGNTLAFLALLVSCLTLAENILGDMPALKEVFGQGDSSLDVLAYPRLYIATQGEMTKVAFTGRARLRDGFSLFAVPLSNTHVGMGARGPMRGQIACHRIPVVASMWHWRFPRPFPGLQLTRIDLVLLREGSESERHVKRTCASTRNAALTHEELALDSISLTGPAFRWSNTRGEEHRTMSVPPGRPFSLLTFN</sequence>
<proteinExistence type="predicted"/>
<keyword evidence="2" id="KW-1185">Reference proteome</keyword>
<dbReference type="AlphaFoldDB" id="A0A8J3XPJ6"/>